<dbReference type="PANTHER" id="PTHR33972:SF25">
    <property type="entry name" value="GENOME ASSEMBLY, CHROMOSOME: A06"/>
    <property type="match status" value="1"/>
</dbReference>
<reference evidence="2" key="1">
    <citation type="submission" date="2021-01" db="UniProtKB">
        <authorList>
            <consortium name="EnsemblPlants"/>
        </authorList>
    </citation>
    <scope>IDENTIFICATION</scope>
</reference>
<dbReference type="Gramene" id="Kaladp0024s0861.2.v1.1">
    <property type="protein sequence ID" value="Kaladp0024s0861.2.v1.1"/>
    <property type="gene ID" value="Kaladp0024s0861.v1.1"/>
</dbReference>
<dbReference type="Gramene" id="Kaladp0024s0861.1.v1.1">
    <property type="protein sequence ID" value="Kaladp0024s0861.1.v1.1"/>
    <property type="gene ID" value="Kaladp0024s0861.v1.1"/>
</dbReference>
<dbReference type="EnsemblPlants" id="Kaladp0024s0861.1.v1.1">
    <property type="protein sequence ID" value="Kaladp0024s0861.1.v1.1"/>
    <property type="gene ID" value="Kaladp0024s0861.v1.1"/>
</dbReference>
<protein>
    <submittedName>
        <fullName evidence="2">Uncharacterized protein</fullName>
    </submittedName>
</protein>
<evidence type="ECO:0000313" key="3">
    <source>
        <dbReference type="Proteomes" id="UP000594263"/>
    </source>
</evidence>
<dbReference type="EnsemblPlants" id="Kaladp0024s0861.2.v1.1">
    <property type="protein sequence ID" value="Kaladp0024s0861.2.v1.1"/>
    <property type="gene ID" value="Kaladp0024s0861.v1.1"/>
</dbReference>
<name>A0A7N0T8Z1_KALFE</name>
<accession>A0A7N0T8Z1</accession>
<keyword evidence="3" id="KW-1185">Reference proteome</keyword>
<evidence type="ECO:0000313" key="2">
    <source>
        <dbReference type="EnsemblPlants" id="Kaladp0024s0861.1.v1.1"/>
    </source>
</evidence>
<sequence length="165" mass="18024">MASRVFFLRQSTAAPNASSSSSSILLQRRRHSAKAGSTEPSQDPPSAPAKPDQLSPVLTVFEDLIHGMIVRRCQPAWLPFVPGSSFWVPPRPQSGTFAKAIEKLSQVTHSLSDDETMALTTMRGWPSSAFFLQGKETDLEKVGTIEMADKDSCLTDAFASEDMHN</sequence>
<dbReference type="PANTHER" id="PTHR33972">
    <property type="entry name" value="EXPRESSED PROTEIN"/>
    <property type="match status" value="1"/>
</dbReference>
<feature type="region of interest" description="Disordered" evidence="1">
    <location>
        <begin position="11"/>
        <end position="53"/>
    </location>
</feature>
<dbReference type="AlphaFoldDB" id="A0A7N0T8Z1"/>
<proteinExistence type="predicted"/>
<dbReference type="Proteomes" id="UP000594263">
    <property type="component" value="Unplaced"/>
</dbReference>
<evidence type="ECO:0000256" key="1">
    <source>
        <dbReference type="SAM" id="MobiDB-lite"/>
    </source>
</evidence>
<organism evidence="2 3">
    <name type="scientific">Kalanchoe fedtschenkoi</name>
    <name type="common">Lavender scallops</name>
    <name type="synonym">South American air plant</name>
    <dbReference type="NCBI Taxonomy" id="63787"/>
    <lineage>
        <taxon>Eukaryota</taxon>
        <taxon>Viridiplantae</taxon>
        <taxon>Streptophyta</taxon>
        <taxon>Embryophyta</taxon>
        <taxon>Tracheophyta</taxon>
        <taxon>Spermatophyta</taxon>
        <taxon>Magnoliopsida</taxon>
        <taxon>eudicotyledons</taxon>
        <taxon>Gunneridae</taxon>
        <taxon>Pentapetalae</taxon>
        <taxon>Saxifragales</taxon>
        <taxon>Crassulaceae</taxon>
        <taxon>Kalanchoe</taxon>
    </lineage>
</organism>